<name>A0A8S1HY34_9PELO</name>
<organism evidence="1 2">
    <name type="scientific">Caenorhabditis auriculariae</name>
    <dbReference type="NCBI Taxonomy" id="2777116"/>
    <lineage>
        <taxon>Eukaryota</taxon>
        <taxon>Metazoa</taxon>
        <taxon>Ecdysozoa</taxon>
        <taxon>Nematoda</taxon>
        <taxon>Chromadorea</taxon>
        <taxon>Rhabditida</taxon>
        <taxon>Rhabditina</taxon>
        <taxon>Rhabditomorpha</taxon>
        <taxon>Rhabditoidea</taxon>
        <taxon>Rhabditidae</taxon>
        <taxon>Peloderinae</taxon>
        <taxon>Caenorhabditis</taxon>
    </lineage>
</organism>
<protein>
    <submittedName>
        <fullName evidence="1">Uncharacterized protein</fullName>
    </submittedName>
</protein>
<accession>A0A8S1HY34</accession>
<proteinExistence type="predicted"/>
<comment type="caution">
    <text evidence="1">The sequence shown here is derived from an EMBL/GenBank/DDBJ whole genome shotgun (WGS) entry which is preliminary data.</text>
</comment>
<gene>
    <name evidence="1" type="ORF">CAUJ_LOCUS15270</name>
</gene>
<dbReference type="EMBL" id="CAJGYM010000170">
    <property type="protein sequence ID" value="CAD6199367.1"/>
    <property type="molecule type" value="Genomic_DNA"/>
</dbReference>
<keyword evidence="2" id="KW-1185">Reference proteome</keyword>
<evidence type="ECO:0000313" key="1">
    <source>
        <dbReference type="EMBL" id="CAD6199367.1"/>
    </source>
</evidence>
<reference evidence="1" key="1">
    <citation type="submission" date="2020-10" db="EMBL/GenBank/DDBJ databases">
        <authorList>
            <person name="Kikuchi T."/>
        </authorList>
    </citation>
    <scope>NUCLEOTIDE SEQUENCE</scope>
    <source>
        <strain evidence="1">NKZ352</strain>
    </source>
</reference>
<evidence type="ECO:0000313" key="2">
    <source>
        <dbReference type="Proteomes" id="UP000835052"/>
    </source>
</evidence>
<dbReference type="Proteomes" id="UP000835052">
    <property type="component" value="Unassembled WGS sequence"/>
</dbReference>
<dbReference type="AlphaFoldDB" id="A0A8S1HY34"/>
<sequence length="318" mass="35978">MYDSGNWKERADEFMESLRPPGPARAHAGFFLKMRPKARPGPGRPAWKKSPKDLTMRELITMCLGSGRDSILFDGGVSSTDRRNFDYLVSGDDSCVIGDLDFIHDYAGFPEGKMCEEIKKTTGSGSFYRPLVSRNSTYLPLRYIGCWSQEFGEGKKLLWRIRKADLDHAMNTVTNMGPSGHPLFNYGEIRYRGLGYQGFASGELITYVMNTVTNMAFNLSNTSEATNIVKDVKGERKSTHYSPRRYFCEQRGSGEVITYAMNTVTKIILRRASAGIPMNELSRWLNEVLENMAVATKTTKKACFHQLYHDQEAHRPLC</sequence>